<protein>
    <recommendedName>
        <fullName evidence="4">XRRM domain-containing protein</fullName>
    </recommendedName>
</protein>
<feature type="compositionally biased region" description="Basic and acidic residues" evidence="3">
    <location>
        <begin position="16"/>
        <end position="32"/>
    </location>
</feature>
<dbReference type="GO" id="GO:1990904">
    <property type="term" value="C:ribonucleoprotein complex"/>
    <property type="evidence" value="ECO:0007669"/>
    <property type="project" value="UniProtKB-UniRule"/>
</dbReference>
<proteinExistence type="predicted"/>
<evidence type="ECO:0000256" key="1">
    <source>
        <dbReference type="ARBA" id="ARBA00022884"/>
    </source>
</evidence>
<feature type="compositionally biased region" description="Basic and acidic residues" evidence="3">
    <location>
        <begin position="528"/>
        <end position="537"/>
    </location>
</feature>
<dbReference type="Proteomes" id="UP000008493">
    <property type="component" value="Unassembled WGS sequence"/>
</dbReference>
<dbReference type="GeneID" id="18822247"/>
<dbReference type="InterPro" id="IPR014886">
    <property type="entry name" value="La_xRRM"/>
</dbReference>
<keyword evidence="6" id="KW-1185">Reference proteome</keyword>
<dbReference type="InterPro" id="IPR012677">
    <property type="entry name" value="Nucleotide-bd_a/b_plait_sf"/>
</dbReference>
<organism evidence="5 6">
    <name type="scientific">Agaricus bisporus var. burnettii (strain JB137-S8 / ATCC MYA-4627 / FGSC 10392)</name>
    <name type="common">White button mushroom</name>
    <dbReference type="NCBI Taxonomy" id="597362"/>
    <lineage>
        <taxon>Eukaryota</taxon>
        <taxon>Fungi</taxon>
        <taxon>Dikarya</taxon>
        <taxon>Basidiomycota</taxon>
        <taxon>Agaricomycotina</taxon>
        <taxon>Agaricomycetes</taxon>
        <taxon>Agaricomycetidae</taxon>
        <taxon>Agaricales</taxon>
        <taxon>Agaricineae</taxon>
        <taxon>Agaricaceae</taxon>
        <taxon>Agaricus</taxon>
    </lineage>
</organism>
<evidence type="ECO:0000256" key="2">
    <source>
        <dbReference type="PROSITE-ProRule" id="PRU01288"/>
    </source>
</evidence>
<keyword evidence="1 2" id="KW-0694">RNA-binding</keyword>
<sequence>MSSLAFIPRKLTKSAPAKDIKHIPKRDGDHSYSKPVPELPAVPASDDVPTKYNDQDYANLITLSLSDYVLWIDPDLRRKFEVDSAGDPRLLVADVSFDYLFEHSAPLSSLLEVKHGKEFSIVRSKIQAALVKGIRAHANDVFDVRLLLHSDAAVPRFGKQKDLSGGYEIRRKRLGSLSKGKAEWDACTLYLESIPPGYRSYAAIMRFLSDLLHDAPPVPSSSTLPVDLLARVQGISFPAHYNDKPGARPTCKGFALVTFAHATDVEYLQSSFPWVASENNERGGKGKQAEAPAESIHAAIQSKFRVTTKKHWLELKAEYVAYRQRLVEEINAHEDARRDAQTHSQEPMAVSPPAASTSIQHPSSTQLTSFSPYPPDCLLLVKSVHPDTTKTTLRTLFSQAFHSLDQKGVDGLGYVDFNKGMDRCYLRLAAPMYANLLVDHFDHHLRQIIQVSGMDESGVDIRTAETSIPKDLQPISVERVIGRPEEIYWEKVPAKVRKTAVEHAIQLMTPSRSQDRDTSHSHTRKHGRSELERENGLSHKKSRNR</sequence>
<dbReference type="KEGG" id="abp:AGABI1DRAFT106141"/>
<dbReference type="Pfam" id="PF19977">
    <property type="entry name" value="xRRM"/>
    <property type="match status" value="1"/>
</dbReference>
<dbReference type="RefSeq" id="XP_007329107.1">
    <property type="nucleotide sequence ID" value="XM_007329045.1"/>
</dbReference>
<dbReference type="OMA" id="TCYLRLA"/>
<dbReference type="GO" id="GO:0070034">
    <property type="term" value="F:telomerase RNA binding"/>
    <property type="evidence" value="ECO:0007669"/>
    <property type="project" value="InterPro"/>
</dbReference>
<dbReference type="HOGENOM" id="CLU_022035_0_0_1"/>
<dbReference type="OrthoDB" id="439993at2759"/>
<dbReference type="PROSITE" id="PS51939">
    <property type="entry name" value="XRRM"/>
    <property type="match status" value="1"/>
</dbReference>
<dbReference type="GO" id="GO:1904868">
    <property type="term" value="P:telomerase catalytic core complex assembly"/>
    <property type="evidence" value="ECO:0007669"/>
    <property type="project" value="InterPro"/>
</dbReference>
<dbReference type="eggNOG" id="ENOG502SDHI">
    <property type="taxonomic scope" value="Eukaryota"/>
</dbReference>
<dbReference type="AlphaFoldDB" id="K5X9Q2"/>
<evidence type="ECO:0000259" key="4">
    <source>
        <dbReference type="PROSITE" id="PS51939"/>
    </source>
</evidence>
<dbReference type="STRING" id="597362.K5X9Q2"/>
<gene>
    <name evidence="5" type="ORF">AGABI1DRAFT_106141</name>
</gene>
<reference evidence="6" key="1">
    <citation type="journal article" date="2012" name="Proc. Natl. Acad. Sci. U.S.A.">
        <title>Genome sequence of the button mushroom Agaricus bisporus reveals mechanisms governing adaptation to a humic-rich ecological niche.</title>
        <authorList>
            <person name="Morin E."/>
            <person name="Kohler A."/>
            <person name="Baker A.R."/>
            <person name="Foulongne-Oriol M."/>
            <person name="Lombard V."/>
            <person name="Nagy L.G."/>
            <person name="Ohm R.A."/>
            <person name="Patyshakuliyeva A."/>
            <person name="Brun A."/>
            <person name="Aerts A.L."/>
            <person name="Bailey A.M."/>
            <person name="Billette C."/>
            <person name="Coutinho P.M."/>
            <person name="Deakin G."/>
            <person name="Doddapaneni H."/>
            <person name="Floudas D."/>
            <person name="Grimwood J."/>
            <person name="Hilden K."/>
            <person name="Kuees U."/>
            <person name="LaButti K.M."/>
            <person name="Lapidus A."/>
            <person name="Lindquist E.A."/>
            <person name="Lucas S.M."/>
            <person name="Murat C."/>
            <person name="Riley R.W."/>
            <person name="Salamov A.A."/>
            <person name="Schmutz J."/>
            <person name="Subramanian V."/>
            <person name="Woesten H.A.B."/>
            <person name="Xu J."/>
            <person name="Eastwood D.C."/>
            <person name="Foster G.D."/>
            <person name="Sonnenberg A.S."/>
            <person name="Cullen D."/>
            <person name="de Vries R.P."/>
            <person name="Lundell T."/>
            <person name="Hibbett D.S."/>
            <person name="Henrissat B."/>
            <person name="Burton K.S."/>
            <person name="Kerrigan R.W."/>
            <person name="Challen M.P."/>
            <person name="Grigoriev I.V."/>
            <person name="Martin F."/>
        </authorList>
    </citation>
    <scope>NUCLEOTIDE SEQUENCE [LARGE SCALE GENOMIC DNA]</scope>
    <source>
        <strain evidence="6">JB137-S8 / ATCC MYA-4627 / FGSC 10392</strain>
    </source>
</reference>
<feature type="compositionally biased region" description="Polar residues" evidence="3">
    <location>
        <begin position="354"/>
        <end position="367"/>
    </location>
</feature>
<dbReference type="InterPro" id="IPR045537">
    <property type="entry name" value="Lar7_xRRM"/>
</dbReference>
<accession>K5X9Q2</accession>
<evidence type="ECO:0000256" key="3">
    <source>
        <dbReference type="SAM" id="MobiDB-lite"/>
    </source>
</evidence>
<evidence type="ECO:0000313" key="6">
    <source>
        <dbReference type="Proteomes" id="UP000008493"/>
    </source>
</evidence>
<dbReference type="Gene3D" id="3.30.70.330">
    <property type="match status" value="1"/>
</dbReference>
<dbReference type="EMBL" id="JH971389">
    <property type="protein sequence ID" value="EKM79762.1"/>
    <property type="molecule type" value="Genomic_DNA"/>
</dbReference>
<dbReference type="InParanoid" id="K5X9Q2"/>
<name>K5X9Q2_AGABU</name>
<feature type="region of interest" description="Disordered" evidence="3">
    <location>
        <begin position="335"/>
        <end position="367"/>
    </location>
</feature>
<feature type="domain" description="XRRM" evidence="4">
    <location>
        <begin position="372"/>
        <end position="528"/>
    </location>
</feature>
<feature type="region of interest" description="Disordered" evidence="3">
    <location>
        <begin position="507"/>
        <end position="545"/>
    </location>
</feature>
<evidence type="ECO:0000313" key="5">
    <source>
        <dbReference type="EMBL" id="EKM79762.1"/>
    </source>
</evidence>
<feature type="region of interest" description="Disordered" evidence="3">
    <location>
        <begin position="15"/>
        <end position="44"/>
    </location>
</feature>